<gene>
    <name evidence="5" type="ORF">AACH11_17230</name>
</gene>
<dbReference type="CDD" id="cd13688">
    <property type="entry name" value="PBP2_GltI_DEBP"/>
    <property type="match status" value="1"/>
</dbReference>
<dbReference type="SMART" id="SM00062">
    <property type="entry name" value="PBPb"/>
    <property type="match status" value="1"/>
</dbReference>
<comment type="caution">
    <text evidence="5">The sequence shown here is derived from an EMBL/GenBank/DDBJ whole genome shotgun (WGS) entry which is preliminary data.</text>
</comment>
<dbReference type="SUPFAM" id="SSF53850">
    <property type="entry name" value="Periplasmic binding protein-like II"/>
    <property type="match status" value="1"/>
</dbReference>
<keyword evidence="3" id="KW-0732">Signal</keyword>
<keyword evidence="2" id="KW-0813">Transport</keyword>
<evidence type="ECO:0000259" key="4">
    <source>
        <dbReference type="SMART" id="SM00062"/>
    </source>
</evidence>
<evidence type="ECO:0000313" key="5">
    <source>
        <dbReference type="EMBL" id="MEK8027710.1"/>
    </source>
</evidence>
<evidence type="ECO:0000256" key="1">
    <source>
        <dbReference type="ARBA" id="ARBA00010333"/>
    </source>
</evidence>
<evidence type="ECO:0000256" key="2">
    <source>
        <dbReference type="ARBA" id="ARBA00022448"/>
    </source>
</evidence>
<dbReference type="EMBL" id="JBBUTF010000016">
    <property type="protein sequence ID" value="MEK8027710.1"/>
    <property type="molecule type" value="Genomic_DNA"/>
</dbReference>
<dbReference type="Gene3D" id="3.40.190.10">
    <property type="entry name" value="Periplasmic binding protein-like II"/>
    <property type="match status" value="2"/>
</dbReference>
<name>A0ABU9BGB0_9BURK</name>
<proteinExistence type="inferred from homology"/>
<keyword evidence="6" id="KW-1185">Reference proteome</keyword>
<evidence type="ECO:0000313" key="6">
    <source>
        <dbReference type="Proteomes" id="UP001368500"/>
    </source>
</evidence>
<sequence>MRVAVRRPPQVRPTGPVAGRVCRAPRWRALAGGLLLVLAGTGSPAVRAQPWMEDASTLERIRQTGTLSLGHRESSVPFSYYDGRRQVVGYSHELMMRLVEPIKRELRLPALTIKLVPLTAQNRLPLLLNGTVDLECGSTTHNRDRERQVAFSNSIFVVGTRLLVRRGSPIRDFADLKDPKGRRVLVTAGTTSERLLRTYAERERLPALQVLVAKDHGEAFSRLERGEAAAFMMDDALLWGLRARAQQPADWEVVGTPMSTEVYACAMRQGDARFKRVIDEALAQLMRDGDALRIYQRWFQRPIPPHGMNLNWPPSPDLLVLYGQPDDRPRD</sequence>
<dbReference type="InterPro" id="IPR001638">
    <property type="entry name" value="Solute-binding_3/MltF_N"/>
</dbReference>
<dbReference type="InterPro" id="IPR051455">
    <property type="entry name" value="Bact_solute-bind_prot3"/>
</dbReference>
<dbReference type="Proteomes" id="UP001368500">
    <property type="component" value="Unassembled WGS sequence"/>
</dbReference>
<accession>A0ABU9BGB0</accession>
<dbReference type="RefSeq" id="WP_341375492.1">
    <property type="nucleotide sequence ID" value="NZ_JBBUTF010000016.1"/>
</dbReference>
<dbReference type="Pfam" id="PF00497">
    <property type="entry name" value="SBP_bac_3"/>
    <property type="match status" value="1"/>
</dbReference>
<dbReference type="PANTHER" id="PTHR30085:SF2">
    <property type="entry name" value="GLUTAMATE_ASPARTATE IMPORT SOLUTE-BINDING PROTEIN"/>
    <property type="match status" value="1"/>
</dbReference>
<reference evidence="5 6" key="1">
    <citation type="submission" date="2024-04" db="EMBL/GenBank/DDBJ databases">
        <title>Novel species of the genus Ideonella isolated from streams.</title>
        <authorList>
            <person name="Lu H."/>
        </authorList>
    </citation>
    <scope>NUCLEOTIDE SEQUENCE [LARGE SCALE GENOMIC DNA]</scope>
    <source>
        <strain evidence="5 6">BYS139W</strain>
    </source>
</reference>
<comment type="similarity">
    <text evidence="1">Belongs to the bacterial solute-binding protein 3 family.</text>
</comment>
<evidence type="ECO:0000256" key="3">
    <source>
        <dbReference type="ARBA" id="ARBA00022729"/>
    </source>
</evidence>
<organism evidence="5 6">
    <name type="scientific">Pseudaquabacterium rugosum</name>
    <dbReference type="NCBI Taxonomy" id="2984194"/>
    <lineage>
        <taxon>Bacteria</taxon>
        <taxon>Pseudomonadati</taxon>
        <taxon>Pseudomonadota</taxon>
        <taxon>Betaproteobacteria</taxon>
        <taxon>Burkholderiales</taxon>
        <taxon>Sphaerotilaceae</taxon>
        <taxon>Pseudaquabacterium</taxon>
    </lineage>
</organism>
<feature type="domain" description="Solute-binding protein family 3/N-terminal" evidence="4">
    <location>
        <begin position="66"/>
        <end position="302"/>
    </location>
</feature>
<dbReference type="PANTHER" id="PTHR30085">
    <property type="entry name" value="AMINO ACID ABC TRANSPORTER PERMEASE"/>
    <property type="match status" value="1"/>
</dbReference>
<protein>
    <submittedName>
        <fullName evidence="5">Transporter substrate-binding domain-containing protein</fullName>
    </submittedName>
</protein>